<feature type="transmembrane region" description="Helical" evidence="4">
    <location>
        <begin position="977"/>
        <end position="1010"/>
    </location>
</feature>
<dbReference type="InterPro" id="IPR037824">
    <property type="entry name" value="GH94N_2_NdvB"/>
</dbReference>
<feature type="region of interest" description="Disordered" evidence="3">
    <location>
        <begin position="2045"/>
        <end position="2070"/>
    </location>
</feature>
<dbReference type="InterPro" id="IPR052047">
    <property type="entry name" value="GH94_Enzymes"/>
</dbReference>
<feature type="compositionally biased region" description="Low complexity" evidence="3">
    <location>
        <begin position="2057"/>
        <end position="2070"/>
    </location>
</feature>
<dbReference type="InterPro" id="IPR012341">
    <property type="entry name" value="6hp_glycosidase-like_sf"/>
</dbReference>
<feature type="region of interest" description="Disordered" evidence="3">
    <location>
        <begin position="1"/>
        <end position="26"/>
    </location>
</feature>
<evidence type="ECO:0000256" key="3">
    <source>
        <dbReference type="SAM" id="MobiDB-lite"/>
    </source>
</evidence>
<dbReference type="InterPro" id="IPR033432">
    <property type="entry name" value="GH94_catalytic"/>
</dbReference>
<dbReference type="Gene3D" id="1.50.10.10">
    <property type="match status" value="1"/>
</dbReference>
<dbReference type="STRING" id="65735.SAMN04488075_2467"/>
<name>A0A1H6N3Z0_9RHOB</name>
<evidence type="ECO:0000256" key="2">
    <source>
        <dbReference type="ARBA" id="ARBA00022679"/>
    </source>
</evidence>
<reference evidence="9" key="1">
    <citation type="submission" date="2016-10" db="EMBL/GenBank/DDBJ databases">
        <authorList>
            <person name="Varghese N."/>
            <person name="Submissions S."/>
        </authorList>
    </citation>
    <scope>NUCLEOTIDE SEQUENCE [LARGE SCALE GENOMIC DNA]</scope>
    <source>
        <strain evidence="9">DSM 11593</strain>
    </source>
</reference>
<dbReference type="Gene3D" id="2.60.420.10">
    <property type="entry name" value="Maltose phosphorylase, domain 3"/>
    <property type="match status" value="1"/>
</dbReference>
<feature type="domain" description="Glycosyl hydrolase 94 supersandwich" evidence="5">
    <location>
        <begin position="2087"/>
        <end position="2342"/>
    </location>
</feature>
<dbReference type="RefSeq" id="WP_143042831.1">
    <property type="nucleotide sequence ID" value="NZ_FNXG01000004.1"/>
</dbReference>
<protein>
    <submittedName>
        <fullName evidence="8">Cyclic beta-1,2-glucan synthetase</fullName>
    </submittedName>
</protein>
<dbReference type="Pfam" id="PF10091">
    <property type="entry name" value="Glycoamylase"/>
    <property type="match status" value="1"/>
</dbReference>
<evidence type="ECO:0000256" key="4">
    <source>
        <dbReference type="SAM" id="Phobius"/>
    </source>
</evidence>
<dbReference type="SMART" id="SM01068">
    <property type="entry name" value="CBM_X"/>
    <property type="match status" value="2"/>
</dbReference>
<dbReference type="PANTHER" id="PTHR37469">
    <property type="entry name" value="CELLOBIONIC ACID PHOSPHORYLASE-RELATED"/>
    <property type="match status" value="1"/>
</dbReference>
<evidence type="ECO:0000259" key="7">
    <source>
        <dbReference type="Pfam" id="PF17167"/>
    </source>
</evidence>
<accession>A0A1H6N3Z0</accession>
<dbReference type="InterPro" id="IPR010383">
    <property type="entry name" value="Glyco_hydrolase_94_b-supersand"/>
</dbReference>
<feature type="domain" description="Glycosyl hydrolase 94 catalytic" evidence="7">
    <location>
        <begin position="2368"/>
        <end position="2792"/>
    </location>
</feature>
<keyword evidence="2" id="KW-0808">Transferase</keyword>
<dbReference type="Pfam" id="PF17167">
    <property type="entry name" value="Glyco_hydro_94"/>
    <property type="match status" value="1"/>
</dbReference>
<dbReference type="SUPFAM" id="SSF74650">
    <property type="entry name" value="Galactose mutarotase-like"/>
    <property type="match status" value="2"/>
</dbReference>
<feature type="transmembrane region" description="Helical" evidence="4">
    <location>
        <begin position="868"/>
        <end position="886"/>
    </location>
</feature>
<feature type="transmembrane region" description="Helical" evidence="4">
    <location>
        <begin position="476"/>
        <end position="502"/>
    </location>
</feature>
<dbReference type="InterPro" id="IPR008928">
    <property type="entry name" value="6-hairpin_glycosidase_sf"/>
</dbReference>
<keyword evidence="4" id="KW-0812">Transmembrane</keyword>
<dbReference type="Proteomes" id="UP000199125">
    <property type="component" value="Unassembled WGS sequence"/>
</dbReference>
<dbReference type="Pfam" id="PF06165">
    <property type="entry name" value="GH94_b-supersand"/>
    <property type="match status" value="2"/>
</dbReference>
<dbReference type="InterPro" id="IPR011013">
    <property type="entry name" value="Gal_mutarotase_sf_dom"/>
</dbReference>
<dbReference type="Gene3D" id="2.70.98.40">
    <property type="entry name" value="Glycoside hydrolase, family 65, N-terminal domain"/>
    <property type="match status" value="2"/>
</dbReference>
<organism evidence="8 9">
    <name type="scientific">Paracoccus alkenifer</name>
    <dbReference type="NCBI Taxonomy" id="65735"/>
    <lineage>
        <taxon>Bacteria</taxon>
        <taxon>Pseudomonadati</taxon>
        <taxon>Pseudomonadota</taxon>
        <taxon>Alphaproteobacteria</taxon>
        <taxon>Rhodobacterales</taxon>
        <taxon>Paracoccaceae</taxon>
        <taxon>Paracoccus</taxon>
    </lineage>
</organism>
<feature type="transmembrane region" description="Helical" evidence="4">
    <location>
        <begin position="448"/>
        <end position="470"/>
    </location>
</feature>
<evidence type="ECO:0000256" key="1">
    <source>
        <dbReference type="ARBA" id="ARBA00022676"/>
    </source>
</evidence>
<keyword evidence="4" id="KW-1133">Transmembrane helix</keyword>
<keyword evidence="1" id="KW-0328">Glycosyltransferase</keyword>
<sequence>MPRNNARMPRGRRSGASSLNQAAQRLHARALRSEGARSMGLPTAWSAMARPIRFDIWTGSSLRDAGRELAGTPLPDLPEAPKNPVARLIDNQSAIRRNYLETVAAEEQDEPVTPAAEWLIDNHHMVEENLRQLRQALSPAFLNRLPGVRLSGGGHAPRSLVLAWYFIALTNSEITEDALAQFLGGYQSVVTLDIAELWALPVFLRYMLVENLRRLSDRVASARVRRALANAIADELATVRDPRAAAAVIAHSGALVTDDTVAAQLYYRLRDGGPDAQAALLALESQLGDAEAGDRAVQAEYARQSSGNVTVGNIIRSLRRMGDIDWLDWFESVSAVDMLLARHTEFDRLDQPTRASYRSTIERIARRSALTEIEVAHRAIEQGRADAAAAEERPPGLADGAEGGRLEGGRVEVGHLLVGDHRRRFREACLYRPTLLERLSIPLRKAGLWLIAMPLVGITAVLVALLGHVLPAQLPGWQLGLLLALVMLPASDTAMQVVSFLAARTIPPARLPAYDFREGVPARFRTLVVIPGMITSMDAIDELAEMLESHYLANPLGEVSFALLTDWRDAPAETLPEDARLLAHARARIDDLADRYDHGGIRRFFLLHRRRLWNPAEGVWMGWERKRGKLAELNLLLRGVENTSFTPTGPTPPEGIRYVVTLDSDTRLPRDTVAALVGKMAHPVNRPVHAENGVVVRGHGIMQPRVTPSLTTGPEASVFQRIFSVNRGLDPYVFTVSDLYQDLADEGSFTGKGIYDVDAFERAVGGRIAENAVLSHDLLEGCLARSALATDIEVVEDFPVRYATEASRQHRWTRGDWQLLPIMFRPGNGLSGLSRFKMLDNLRRSLVTPAWVAASVLGWLVLPGAWPIMWQGLMILLVAAVAVLQVDLRVFRPGYGVSWDYHLRHMARDAISYLTQLGLRLATAAHRAAAALDAIGRALWRMTVSRRHLLEWTPAREAGQADPGLRGEYRRMVASPIIGAAAILAVAVLNPVALPVALIVGGVWIAAPWIMDRASRPLQTEDRLLLSPEDTAELRRIARRTWRYFETFVGPDTNHLPPDNWQGRPEPKLAERTSPTNIGLYLMSVMSAHDFGWIGLDSALARIEATISTLERMARLRGHFFNWYDTRTLAVLPAPYVSAVDSGNLAGLLVALSSGLRGWAEAAPSVRRRRTGGVGDALANLQQELDRLPQDRRSLRELRRALDGAIEGLHELLDHTAGRPVADPVAPTQLVARSAEIARLAAELDAATDGEAAEALAWAELLERDAADVMAPIAEGRDAVEAFALRTRLLAERARMLAFEMDFGLFIHPDKMLLSIGYRPLDDQLDDSSYDLLASEARLTSFLAIAKGDIRKEHWARLGRPFATLGHQSLLLSWSGCMFEYLMPPLLLKERQGGILNHSNQMAVQAQIEWGRSHGLPWGISESAFNARDREMNYQYYAFGVPTLALKRAFGENVVAPYASILAAQIRPAEAVRNLIELRRLGAEGPFGFFDAVDFAPARLREDDSHAVVRNVMAHHHGMSILAIANTVMDGIHRERFHADPVVRASELLLQEKSPRDITPVTRAPSVRVAGRGAMTGAGDALTVVDEPRRAAREVALISNGDFSTLLSSTGGGRSMLGGIALNRWTPDPAQDDGGIFIFLRDMQSGEWWSATHSPHSGPDERASAVFSDHKAEFFKTANAIETRLEIIAATESHADGRRLTLRNRSGSDKTIEITSYGEIVLDDPAADHAHPAFSKLFVQTEIRDGGTMIAAERRPRDPHGRPLYLAHLIACPDGAIAPGAEAETDRRAFVGRGRSIRNPAAFDRGATLGGSQGHTLDPIFAIRRRMRIPAGKTVSVIFWTLIADSAAERDRLAAHYARHAVFEHELRLAWTWSQVQLRHLHTSLEEVRLFRAYAALLVWPDLSMAATPRRRTELGPQSDLWPMGVSGDDPILLLRIDDEADLPILREALRMHEFLRLRGVRHDVVILNERASSYVQDLQHAIGALVDMALQAAGPGAQPHVHAVRRDQISKACFDTLVSAARIMLHTRNGRLADQIERLREAPVAAAAPRRRETARSSAPVPAPAEPSRSPLQFWNGYGGFSPDGREYVLRIDRDRPTPHPWINVIAREDFGFHVSAEGAPYSWAVNSRDYQITPWSNDPVENRPGEAILIHDPETGLVASPFMGLSEDPRAVHEIAHGLGYSRFTADYGWLAVEATMTLAETGPARLTRLRLHNRSGRALSLQLIAFAQLVLGADRSRTADKIQTSFDPALNAALAVNPFSTEHAGRITALACDRPVLRYCGDRLAFLGRFGELSRPAALRDWPATDAAGDPCLAIRCDLSLRPDETTETTLVLANAPQADLPSVLAAVTRPDAPARALAAMQGEWDATLGCLQVDTPDTALNLMVNQWLPYQAITCRIRARTAFYQASGAYGFRDQLQDTSALILHDPALCRRQILNAAARQFVEGDVQHWWLPRTGAGVRTMISDDVIWLGHITARYVAATGDAAVLDEMVPFITGPLLDPGEHDRYFQPEPAGTEAPLYDHCALALDLAMQRTGPHGLPLILGGDWNDGMNRVGEQGRGESIWLGWFLCDTIASFAPLARARGDHARADAWDAHAASVAQALDASGWDGAWYRRGYFDDGTPLGSAGNAECRIDSIAQSWAMISGAGRPDRAQDGVSEALAQLFDRDGQLLRLFTPPFQNTEAQPGYIKSYPPGVRENGGQYTHAAAWMVYALARNGDGTRAHRLLRALNPINHALDTRSAEIYRVEPYVVAADVYAARDKMGRGGWTWYTGSAGWMYRATVEGLLGLRLRPGGIEIDPSLPEDWSGFSATLTLDQAAHEIRVARNGPEAKITINEHEVRRGFVALGPNGPA</sequence>
<dbReference type="GO" id="GO:0005975">
    <property type="term" value="P:carbohydrate metabolic process"/>
    <property type="evidence" value="ECO:0007669"/>
    <property type="project" value="InterPro"/>
</dbReference>
<evidence type="ECO:0000259" key="6">
    <source>
        <dbReference type="Pfam" id="PF10091"/>
    </source>
</evidence>
<keyword evidence="9" id="KW-1185">Reference proteome</keyword>
<dbReference type="InterPro" id="IPR037018">
    <property type="entry name" value="GH65_N"/>
</dbReference>
<gene>
    <name evidence="8" type="ORF">SAMN04488075_2467</name>
</gene>
<feature type="domain" description="Glycosyl hydrolase 94 supersandwich" evidence="5">
    <location>
        <begin position="1585"/>
        <end position="1858"/>
    </location>
</feature>
<dbReference type="InterPro" id="IPR037820">
    <property type="entry name" value="GH94N_NdvB"/>
</dbReference>
<dbReference type="PANTHER" id="PTHR37469:SF2">
    <property type="entry name" value="CELLOBIONIC ACID PHOSPHORYLASE"/>
    <property type="match status" value="1"/>
</dbReference>
<evidence type="ECO:0000313" key="9">
    <source>
        <dbReference type="Proteomes" id="UP000199125"/>
    </source>
</evidence>
<proteinExistence type="predicted"/>
<feature type="transmembrane region" description="Helical" evidence="4">
    <location>
        <begin position="845"/>
        <end position="862"/>
    </location>
</feature>
<dbReference type="GO" id="GO:0030246">
    <property type="term" value="F:carbohydrate binding"/>
    <property type="evidence" value="ECO:0007669"/>
    <property type="project" value="InterPro"/>
</dbReference>
<dbReference type="InterPro" id="IPR019282">
    <property type="entry name" value="Glycoamylase-like_cons_dom"/>
</dbReference>
<dbReference type="CDD" id="cd11753">
    <property type="entry name" value="GH94N_ChvB_NdvB_2_like"/>
    <property type="match status" value="1"/>
</dbReference>
<keyword evidence="4" id="KW-0472">Membrane</keyword>
<feature type="domain" description="Glycoamylase-like" evidence="6">
    <location>
        <begin position="1332"/>
        <end position="1538"/>
    </location>
</feature>
<evidence type="ECO:0000313" key="8">
    <source>
        <dbReference type="EMBL" id="SEI04886.1"/>
    </source>
</evidence>
<dbReference type="SUPFAM" id="SSF48208">
    <property type="entry name" value="Six-hairpin glycosidases"/>
    <property type="match status" value="1"/>
</dbReference>
<evidence type="ECO:0000259" key="5">
    <source>
        <dbReference type="Pfam" id="PF06165"/>
    </source>
</evidence>
<dbReference type="OrthoDB" id="9769991at2"/>
<feature type="region of interest" description="Disordered" evidence="3">
    <location>
        <begin position="384"/>
        <end position="405"/>
    </location>
</feature>
<dbReference type="Gene3D" id="1.50.10.140">
    <property type="match status" value="2"/>
</dbReference>
<feature type="compositionally biased region" description="Basic and acidic residues" evidence="3">
    <location>
        <begin position="384"/>
        <end position="394"/>
    </location>
</feature>
<dbReference type="EMBL" id="FNXG01000004">
    <property type="protein sequence ID" value="SEI04886.1"/>
    <property type="molecule type" value="Genomic_DNA"/>
</dbReference>
<dbReference type="CDD" id="cd11756">
    <property type="entry name" value="GH94N_ChvB_NdvB_1_like"/>
    <property type="match status" value="1"/>
</dbReference>
<dbReference type="GO" id="GO:0016757">
    <property type="term" value="F:glycosyltransferase activity"/>
    <property type="evidence" value="ECO:0007669"/>
    <property type="project" value="UniProtKB-KW"/>
</dbReference>